<dbReference type="SMART" id="SM00387">
    <property type="entry name" value="HATPase_c"/>
    <property type="match status" value="1"/>
</dbReference>
<evidence type="ECO:0000256" key="5">
    <source>
        <dbReference type="ARBA" id="ARBA00022741"/>
    </source>
</evidence>
<dbReference type="Gene3D" id="3.30.450.20">
    <property type="entry name" value="PAS domain"/>
    <property type="match status" value="1"/>
</dbReference>
<dbReference type="NCBIfam" id="TIGR00229">
    <property type="entry name" value="sensory_box"/>
    <property type="match status" value="1"/>
</dbReference>
<keyword evidence="13" id="KW-1185">Reference proteome</keyword>
<dbReference type="Gene3D" id="3.30.565.10">
    <property type="entry name" value="Histidine kinase-like ATPase, C-terminal domain"/>
    <property type="match status" value="1"/>
</dbReference>
<evidence type="ECO:0000256" key="4">
    <source>
        <dbReference type="ARBA" id="ARBA00022679"/>
    </source>
</evidence>
<dbReference type="SUPFAM" id="SSF55785">
    <property type="entry name" value="PYP-like sensor domain (PAS domain)"/>
    <property type="match status" value="1"/>
</dbReference>
<evidence type="ECO:0000256" key="6">
    <source>
        <dbReference type="ARBA" id="ARBA00022777"/>
    </source>
</evidence>
<dbReference type="SMART" id="SM00388">
    <property type="entry name" value="HisKA"/>
    <property type="match status" value="1"/>
</dbReference>
<dbReference type="InterPro" id="IPR035965">
    <property type="entry name" value="PAS-like_dom_sf"/>
</dbReference>
<dbReference type="Pfam" id="PF00989">
    <property type="entry name" value="PAS"/>
    <property type="match status" value="1"/>
</dbReference>
<evidence type="ECO:0000256" key="1">
    <source>
        <dbReference type="ARBA" id="ARBA00000085"/>
    </source>
</evidence>
<keyword evidence="5" id="KW-0547">Nucleotide-binding</keyword>
<dbReference type="RefSeq" id="WP_069516814.1">
    <property type="nucleotide sequence ID" value="NZ_FOFP01000001.1"/>
</dbReference>
<evidence type="ECO:0000256" key="8">
    <source>
        <dbReference type="ARBA" id="ARBA00023012"/>
    </source>
</evidence>
<organism evidence="12 13">
    <name type="scientific">Pseudomonas cuatrocienegasensis</name>
    <dbReference type="NCBI Taxonomy" id="543360"/>
    <lineage>
        <taxon>Bacteria</taxon>
        <taxon>Pseudomonadati</taxon>
        <taxon>Pseudomonadota</taxon>
        <taxon>Gammaproteobacteria</taxon>
        <taxon>Pseudomonadales</taxon>
        <taxon>Pseudomonadaceae</taxon>
        <taxon>Pseudomonas</taxon>
    </lineage>
</organism>
<evidence type="ECO:0000256" key="2">
    <source>
        <dbReference type="ARBA" id="ARBA00012438"/>
    </source>
</evidence>
<evidence type="ECO:0000256" key="3">
    <source>
        <dbReference type="ARBA" id="ARBA00022553"/>
    </source>
</evidence>
<gene>
    <name evidence="12" type="ORF">SAMN05216600_101364</name>
</gene>
<dbReference type="InterPro" id="IPR005467">
    <property type="entry name" value="His_kinase_dom"/>
</dbReference>
<dbReference type="Pfam" id="PF00512">
    <property type="entry name" value="HisKA"/>
    <property type="match status" value="1"/>
</dbReference>
<dbReference type="InterPro" id="IPR004358">
    <property type="entry name" value="Sig_transdc_His_kin-like_C"/>
</dbReference>
<dbReference type="InterPro" id="IPR013767">
    <property type="entry name" value="PAS_fold"/>
</dbReference>
<comment type="caution">
    <text evidence="12">The sequence shown here is derived from an EMBL/GenBank/DDBJ whole genome shotgun (WGS) entry which is preliminary data.</text>
</comment>
<dbReference type="InterPro" id="IPR003661">
    <property type="entry name" value="HisK_dim/P_dom"/>
</dbReference>
<evidence type="ECO:0000313" key="12">
    <source>
        <dbReference type="EMBL" id="SEP70370.1"/>
    </source>
</evidence>
<dbReference type="EMBL" id="FOFP01000001">
    <property type="protein sequence ID" value="SEP70370.1"/>
    <property type="molecule type" value="Genomic_DNA"/>
</dbReference>
<dbReference type="PROSITE" id="PS50112">
    <property type="entry name" value="PAS"/>
    <property type="match status" value="1"/>
</dbReference>
<dbReference type="SUPFAM" id="SSF47384">
    <property type="entry name" value="Homodimeric domain of signal transducing histidine kinase"/>
    <property type="match status" value="1"/>
</dbReference>
<feature type="domain" description="Histidine kinase" evidence="9">
    <location>
        <begin position="160"/>
        <end position="377"/>
    </location>
</feature>
<dbReference type="InterPro" id="IPR036890">
    <property type="entry name" value="HATPase_C_sf"/>
</dbReference>
<dbReference type="SMART" id="SM00091">
    <property type="entry name" value="PAS"/>
    <property type="match status" value="1"/>
</dbReference>
<name>A0ABY1B1L8_9PSED</name>
<dbReference type="Pfam" id="PF02518">
    <property type="entry name" value="HATPase_c"/>
    <property type="match status" value="1"/>
</dbReference>
<feature type="domain" description="PAS" evidence="10">
    <location>
        <begin position="13"/>
        <end position="86"/>
    </location>
</feature>
<dbReference type="SUPFAM" id="SSF55874">
    <property type="entry name" value="ATPase domain of HSP90 chaperone/DNA topoisomerase II/histidine kinase"/>
    <property type="match status" value="1"/>
</dbReference>
<protein>
    <recommendedName>
        <fullName evidence="2">histidine kinase</fullName>
        <ecNumber evidence="2">2.7.13.3</ecNumber>
    </recommendedName>
</protein>
<keyword evidence="4" id="KW-0808">Transferase</keyword>
<keyword evidence="7" id="KW-0067">ATP-binding</keyword>
<dbReference type="CDD" id="cd00130">
    <property type="entry name" value="PAS"/>
    <property type="match status" value="1"/>
</dbReference>
<dbReference type="PRINTS" id="PR00344">
    <property type="entry name" value="BCTRLSENSOR"/>
</dbReference>
<evidence type="ECO:0000256" key="7">
    <source>
        <dbReference type="ARBA" id="ARBA00022840"/>
    </source>
</evidence>
<sequence>MDSTGSTPAPISTERHYELLVQAVSDYAIYMLDLQGRITSWNTGASRIKGYSASEVIGQPLEMFYTEEDRAANKPALLMQQALAHGRAEDLGWRVRKDGSHFRAQVVLDLIRDANNQVIGFAKITRDMTQPHEAEQRMEAMREQLFQAQKLEALGQLTGGMAHDFNNLLTIIISAARLASRTDNPQRRSELLESIHSAGQRGSQMTQHLLTFARRGNLQARVLDLHEILPATQTFLAQALPKHIHLSGELDADLYPVKADPSQLEMALLNLVFNARDAIEGHGEICLRAVNRTLNGEWDGLHGDFVVISIADTGVGIDPAVQPRIFEPFFTTKGFGQGTGLGLSQVYGLLKHLDGSVRVDSAPGRGTTVSLFLPAAIVTPSA</sequence>
<dbReference type="InterPro" id="IPR000700">
    <property type="entry name" value="PAS-assoc_C"/>
</dbReference>
<dbReference type="PROSITE" id="PS50113">
    <property type="entry name" value="PAC"/>
    <property type="match status" value="1"/>
</dbReference>
<evidence type="ECO:0000313" key="13">
    <source>
        <dbReference type="Proteomes" id="UP000198512"/>
    </source>
</evidence>
<keyword evidence="6" id="KW-0418">Kinase</keyword>
<reference evidence="12 13" key="1">
    <citation type="submission" date="2016-10" db="EMBL/GenBank/DDBJ databases">
        <authorList>
            <person name="Varghese N."/>
            <person name="Submissions S."/>
        </authorList>
    </citation>
    <scope>NUCLEOTIDE SEQUENCE [LARGE SCALE GENOMIC DNA]</scope>
    <source>
        <strain evidence="12 13">CIP 109853</strain>
    </source>
</reference>
<dbReference type="EC" id="2.7.13.3" evidence="2"/>
<feature type="domain" description="PAC" evidence="11">
    <location>
        <begin position="87"/>
        <end position="140"/>
    </location>
</feature>
<evidence type="ECO:0000259" key="11">
    <source>
        <dbReference type="PROSITE" id="PS50113"/>
    </source>
</evidence>
<proteinExistence type="predicted"/>
<dbReference type="PANTHER" id="PTHR43065">
    <property type="entry name" value="SENSOR HISTIDINE KINASE"/>
    <property type="match status" value="1"/>
</dbReference>
<dbReference type="Gene3D" id="1.10.287.130">
    <property type="match status" value="1"/>
</dbReference>
<keyword evidence="8" id="KW-0902">Two-component regulatory system</keyword>
<dbReference type="InterPro" id="IPR003594">
    <property type="entry name" value="HATPase_dom"/>
</dbReference>
<evidence type="ECO:0000259" key="9">
    <source>
        <dbReference type="PROSITE" id="PS50109"/>
    </source>
</evidence>
<dbReference type="PROSITE" id="PS50109">
    <property type="entry name" value="HIS_KIN"/>
    <property type="match status" value="1"/>
</dbReference>
<keyword evidence="3" id="KW-0597">Phosphoprotein</keyword>
<comment type="catalytic activity">
    <reaction evidence="1">
        <text>ATP + protein L-histidine = ADP + protein N-phospho-L-histidine.</text>
        <dbReference type="EC" id="2.7.13.3"/>
    </reaction>
</comment>
<accession>A0ABY1B1L8</accession>
<dbReference type="InterPro" id="IPR000014">
    <property type="entry name" value="PAS"/>
</dbReference>
<dbReference type="PANTHER" id="PTHR43065:SF49">
    <property type="entry name" value="HISTIDINE KINASE"/>
    <property type="match status" value="1"/>
</dbReference>
<dbReference type="Proteomes" id="UP000198512">
    <property type="component" value="Unassembled WGS sequence"/>
</dbReference>
<evidence type="ECO:0000259" key="10">
    <source>
        <dbReference type="PROSITE" id="PS50112"/>
    </source>
</evidence>
<dbReference type="InterPro" id="IPR036097">
    <property type="entry name" value="HisK_dim/P_sf"/>
</dbReference>